<dbReference type="Proteomes" id="UP000612055">
    <property type="component" value="Unassembled WGS sequence"/>
</dbReference>
<feature type="active site" description="Charge relay system" evidence="5 6">
    <location>
        <position position="917"/>
    </location>
</feature>
<feature type="domain" description="Peptidase S8/S53" evidence="8">
    <location>
        <begin position="494"/>
        <end position="992"/>
    </location>
</feature>
<dbReference type="Pfam" id="PF02225">
    <property type="entry name" value="PA"/>
    <property type="match status" value="1"/>
</dbReference>
<dbReference type="EMBL" id="JAEHOE010000085">
    <property type="protein sequence ID" value="KAG2488318.1"/>
    <property type="molecule type" value="Genomic_DNA"/>
</dbReference>
<dbReference type="Gene3D" id="3.50.30.30">
    <property type="match status" value="1"/>
</dbReference>
<dbReference type="PRINTS" id="PR00723">
    <property type="entry name" value="SUBTILISIN"/>
</dbReference>
<evidence type="ECO:0000313" key="10">
    <source>
        <dbReference type="EMBL" id="KAG2488318.1"/>
    </source>
</evidence>
<dbReference type="SUPFAM" id="SSF50370">
    <property type="entry name" value="Ricin B-like lectins"/>
    <property type="match status" value="1"/>
</dbReference>
<evidence type="ECO:0008006" key="12">
    <source>
        <dbReference type="Google" id="ProtNLM"/>
    </source>
</evidence>
<organism evidence="10 11">
    <name type="scientific">Edaphochlamys debaryana</name>
    <dbReference type="NCBI Taxonomy" id="47281"/>
    <lineage>
        <taxon>Eukaryota</taxon>
        <taxon>Viridiplantae</taxon>
        <taxon>Chlorophyta</taxon>
        <taxon>core chlorophytes</taxon>
        <taxon>Chlorophyceae</taxon>
        <taxon>CS clade</taxon>
        <taxon>Chlamydomonadales</taxon>
        <taxon>Chlamydomonadales incertae sedis</taxon>
        <taxon>Edaphochlamys</taxon>
    </lineage>
</organism>
<dbReference type="SUPFAM" id="SSF52743">
    <property type="entry name" value="Subtilisin-like"/>
    <property type="match status" value="1"/>
</dbReference>
<dbReference type="SUPFAM" id="SSF49785">
    <property type="entry name" value="Galactose-binding domain-like"/>
    <property type="match status" value="1"/>
</dbReference>
<evidence type="ECO:0000256" key="7">
    <source>
        <dbReference type="SAM" id="MobiDB-lite"/>
    </source>
</evidence>
<keyword evidence="2 6" id="KW-0645">Protease</keyword>
<dbReference type="PANTHER" id="PTHR43399:SF4">
    <property type="entry name" value="CELL WALL-ASSOCIATED PROTEASE"/>
    <property type="match status" value="1"/>
</dbReference>
<name>A0A835XSR7_9CHLO</name>
<feature type="compositionally biased region" description="Pro residues" evidence="7">
    <location>
        <begin position="1317"/>
        <end position="1350"/>
    </location>
</feature>
<evidence type="ECO:0000256" key="4">
    <source>
        <dbReference type="ARBA" id="ARBA00022825"/>
    </source>
</evidence>
<dbReference type="Gene3D" id="2.60.120.380">
    <property type="match status" value="1"/>
</dbReference>
<dbReference type="CDD" id="cd00161">
    <property type="entry name" value="beta-trefoil_Ricin-like"/>
    <property type="match status" value="1"/>
</dbReference>
<dbReference type="InterPro" id="IPR036852">
    <property type="entry name" value="Peptidase_S8/S53_dom_sf"/>
</dbReference>
<protein>
    <recommendedName>
        <fullName evidence="12">Subtilisin</fullName>
    </recommendedName>
</protein>
<dbReference type="InterPro" id="IPR034058">
    <property type="entry name" value="TagA/B/C/D_pept_dom"/>
</dbReference>
<comment type="caution">
    <text evidence="10">The sequence shown here is derived from an EMBL/GenBank/DDBJ whole genome shotgun (WGS) entry which is preliminary data.</text>
</comment>
<keyword evidence="3 6" id="KW-0378">Hydrolase</keyword>
<dbReference type="InterPro" id="IPR015500">
    <property type="entry name" value="Peptidase_S8_subtilisin-rel"/>
</dbReference>
<evidence type="ECO:0000259" key="8">
    <source>
        <dbReference type="Pfam" id="PF00082"/>
    </source>
</evidence>
<dbReference type="Gene3D" id="2.80.10.50">
    <property type="match status" value="1"/>
</dbReference>
<dbReference type="Pfam" id="PF00082">
    <property type="entry name" value="Peptidase_S8"/>
    <property type="match status" value="1"/>
</dbReference>
<dbReference type="CDD" id="cd04842">
    <property type="entry name" value="Peptidases_S8_Kp43_protease"/>
    <property type="match status" value="1"/>
</dbReference>
<gene>
    <name evidence="10" type="ORF">HYH03_013168</name>
</gene>
<dbReference type="GO" id="GO:0006508">
    <property type="term" value="P:proteolysis"/>
    <property type="evidence" value="ECO:0007669"/>
    <property type="project" value="UniProtKB-KW"/>
</dbReference>
<proteinExistence type="inferred from homology"/>
<reference evidence="10" key="1">
    <citation type="journal article" date="2020" name="bioRxiv">
        <title>Comparative genomics of Chlamydomonas.</title>
        <authorList>
            <person name="Craig R.J."/>
            <person name="Hasan A.R."/>
            <person name="Ness R.W."/>
            <person name="Keightley P.D."/>
        </authorList>
    </citation>
    <scope>NUCLEOTIDE SEQUENCE</scope>
    <source>
        <strain evidence="10">CCAP 11/70</strain>
    </source>
</reference>
<sequence length="1502" mass="159822">MVKDTFVSLLASLLDTLRCIEAPVLRGVFVRAINELAAVVRDLMMAAAERHAALQRDFSALSEDYGEFKRVITQNYNVTDRAIASLRRELKADIAQTERFSELIVETAPKEERGRLLLREVSDEMADRLRSGDLSRLGFSGRTELQATVQRSWKGEGGWNARDDVASLVSGAVLLRDPASVIGGTDDSSGPLDGDASGGRDVAAVGNRKLFLLAYRDEDSAWALREELVRGGAAILSHIPDRVLLVLAEPRQLLSAARRRGALLAEYGSAWKLAPGVSEAEAAVPPAQRRRLQEGGAAAVAKLLSPAERSAVDAQLADKLQAWGQRGAATGGRGPARRRLGAEARLDEELGPGSAGAVQRYGISALLTRGLSDAARRSVLSEWPPALAAALGRVEPTDPCAPQASGEGLNDAQLTRLHVYVCPEDLGAAADWLSSMQTTTWVAPVYRRKPKNAVASWIMQTGTISAQLYGTYGLPSVPPPDGPQRPYWKAGLTGKGVVVGVSDTGVDFGHCSFVDDAFPVNELLDRMTGYPARWVEPRHRKVVQVMAGSGISPGDWRPAFDSDGHGTHVSCTAVGSIPTADGLGFLQMNITGAAPMAKLSFVSADNDDLTLLEAHLEVGAKVFSYSFGSNNRYYNEQSAALDLTLWRHPGLVAAIAVSNYGDQGGFVSTIGVPENAKNIVAVGNSVNYPWGARPPYWNDPEQYDTQYQEDLWLMEWNDVSTNATRNNVLGNFDRGSELKPIFRWNQARPVLLASSDGSGCGNLTAGNFTGRVALVLLAYGSCTTETRVANLSQAGAVAIIFAEKTDTSQIDDWPAPSKPISVLPSIGVPKNHGDFLRGLFVNTTLHSFRLRRAVDPVGIDTIVDYSASGPSVDGRIKPDLVAPGLALVSAKAATTGFNYYSNSSTCSSDGIFYSGSSMATPMVSGNLALAVQYFKDGYYPAGTTSDSQSSPFDPSGMLIKAVAINGARAMRFSRAAGAGTLGPAPDSFQGWGRLDLSGALPLPGFTRPGYRLQVADWGTLNKTGDSVTLTGLRATGAGPIMATLVWYDFPAAPFARKPTINDLDLTCYVDGVLQPYRVDRINTVERIQLMSPRANASIVFIVRAFVIRHKLLTDEVTAAEDRALDQRFALAVAGFFAGTMQSKFNPAYVRPQVVAAPNSTLAAFSLTTAAVGGCIAAKGSLLALSSVCGVPSTLNTFSLIREDAGPPTLGSYYVIRAGDGRCVSVNGTADTTRATLVPCNPTSAWQRFGFFRAAPFGIGGILYQIVPKPVLGGVVASNASRRCLQLTNTTAGSELAVVVCNEHLRQQLFGIRAFASPPNPLPRPPAPPSPPSPPSPKPPAPRPPQPPPQPDQLQFRVSWEPPSGAGWDLVPDLDIVVSWEWGDALRSITAAWPQVRNGTYGGDNVKKTPVTDSEFVYWGAGLTPDTATYHVCFSVLTGKHYDPSLRATATVLFKGRHRPAAAPPKSPAAAPPPPSASAEAFAVATSATRGGIVPAVLPSVVV</sequence>
<accession>A0A835XSR7</accession>
<dbReference type="PROSITE" id="PS50231">
    <property type="entry name" value="RICIN_B_LECTIN"/>
    <property type="match status" value="1"/>
</dbReference>
<dbReference type="InterPro" id="IPR051048">
    <property type="entry name" value="Peptidase_S8/S53_subtilisin"/>
</dbReference>
<keyword evidence="11" id="KW-1185">Reference proteome</keyword>
<evidence type="ECO:0000313" key="11">
    <source>
        <dbReference type="Proteomes" id="UP000612055"/>
    </source>
</evidence>
<dbReference type="PROSITE" id="PS51892">
    <property type="entry name" value="SUBTILASE"/>
    <property type="match status" value="1"/>
</dbReference>
<dbReference type="InterPro" id="IPR000209">
    <property type="entry name" value="Peptidase_S8/S53_dom"/>
</dbReference>
<evidence type="ECO:0000256" key="2">
    <source>
        <dbReference type="ARBA" id="ARBA00022670"/>
    </source>
</evidence>
<dbReference type="InterPro" id="IPR008979">
    <property type="entry name" value="Galactose-bd-like_sf"/>
</dbReference>
<comment type="similarity">
    <text evidence="1 6">Belongs to the peptidase S8 family.</text>
</comment>
<evidence type="ECO:0000256" key="6">
    <source>
        <dbReference type="PROSITE-ProRule" id="PRU01240"/>
    </source>
</evidence>
<dbReference type="OrthoDB" id="536624at2759"/>
<feature type="domain" description="PA" evidence="9">
    <location>
        <begin position="753"/>
        <end position="834"/>
    </location>
</feature>
<evidence type="ECO:0000256" key="3">
    <source>
        <dbReference type="ARBA" id="ARBA00022801"/>
    </source>
</evidence>
<dbReference type="GO" id="GO:0004252">
    <property type="term" value="F:serine-type endopeptidase activity"/>
    <property type="evidence" value="ECO:0007669"/>
    <property type="project" value="UniProtKB-UniRule"/>
</dbReference>
<evidence type="ECO:0000256" key="1">
    <source>
        <dbReference type="ARBA" id="ARBA00011073"/>
    </source>
</evidence>
<keyword evidence="4 6" id="KW-0720">Serine protease</keyword>
<evidence type="ECO:0000256" key="5">
    <source>
        <dbReference type="PIRSR" id="PIRSR615500-1"/>
    </source>
</evidence>
<dbReference type="InterPro" id="IPR035992">
    <property type="entry name" value="Ricin_B-like_lectins"/>
</dbReference>
<evidence type="ECO:0000259" key="9">
    <source>
        <dbReference type="Pfam" id="PF02225"/>
    </source>
</evidence>
<feature type="active site" description="Charge relay system" evidence="5 6">
    <location>
        <position position="565"/>
    </location>
</feature>
<feature type="region of interest" description="Disordered" evidence="7">
    <location>
        <begin position="1315"/>
        <end position="1353"/>
    </location>
</feature>
<dbReference type="InterPro" id="IPR003137">
    <property type="entry name" value="PA_domain"/>
</dbReference>
<dbReference type="Gene3D" id="3.40.50.200">
    <property type="entry name" value="Peptidase S8/S53 domain"/>
    <property type="match status" value="2"/>
</dbReference>
<feature type="active site" description="Charge relay system" evidence="5 6">
    <location>
        <position position="503"/>
    </location>
</feature>
<dbReference type="PANTHER" id="PTHR43399">
    <property type="entry name" value="SUBTILISIN-RELATED"/>
    <property type="match status" value="1"/>
</dbReference>